<dbReference type="InterPro" id="IPR008979">
    <property type="entry name" value="Galactose-bd-like_sf"/>
</dbReference>
<dbReference type="GO" id="GO:0006508">
    <property type="term" value="P:proteolysis"/>
    <property type="evidence" value="ECO:0007669"/>
    <property type="project" value="InterPro"/>
</dbReference>
<sequence length="521" mass="55127">MRSRLLTQFARLVVLLALAVSLPTAAGAQERVALVVGNGAYRNATPLANPPNDAADVAAALRRIGFTVIEGRDLDKRGLEDQIRAFGRALDGASVALFFYAGHGLQVAGKNYLVPVDAKLERPGDLSFETIDVGQVLGQMEAEPRVNLVFLDACRDNPLARSLARSLGTRSASVGTGLASIHSAVGTMIAYATQPDNVALDGDGRNSPFTTALLKHLPTPGLDVAVLMRRIRSDVVASTRQKQVPWDHSSLIGDVVLVPGSGAAPSSAAVAPPVTPPVAGPPVTASPTAADRAQDADIAYWNSVKDTGDVAQLRSYVTAFPAGTFVALAHLRILEIEARAGRPGDDPRSKLSALEPGGGVPPRPRAPRENCASRAAPAGSDLYCASSVLEPQLGSTYGVRNLFGDPGAAWVEGASGDGTGEWVTVAFDAERLVRGVVVNNGYEKSTDLYVKNGRVQTLRVVFSTGETRTVTLQDRLGPQTVTFDRPVKAHWVQLVIDRTYRGTRYTDTAISKLSVTSERAR</sequence>
<dbReference type="RefSeq" id="WP_111420869.1">
    <property type="nucleotide sequence ID" value="NZ_NPEX01000170.1"/>
</dbReference>
<dbReference type="GO" id="GO:0004197">
    <property type="term" value="F:cysteine-type endopeptidase activity"/>
    <property type="evidence" value="ECO:0007669"/>
    <property type="project" value="InterPro"/>
</dbReference>
<dbReference type="InterPro" id="IPR029030">
    <property type="entry name" value="Caspase-like_dom_sf"/>
</dbReference>
<dbReference type="InterPro" id="IPR011600">
    <property type="entry name" value="Pept_C14_caspase"/>
</dbReference>
<keyword evidence="5" id="KW-1185">Reference proteome</keyword>
<protein>
    <recommendedName>
        <fullName evidence="3">Caspase family p20 domain-containing protein</fullName>
    </recommendedName>
</protein>
<keyword evidence="2" id="KW-0732">Signal</keyword>
<dbReference type="Gene3D" id="2.60.120.260">
    <property type="entry name" value="Galactose-binding domain-like"/>
    <property type="match status" value="1"/>
</dbReference>
<dbReference type="EMBL" id="NPEX01000170">
    <property type="protein sequence ID" value="RAI41956.1"/>
    <property type="molecule type" value="Genomic_DNA"/>
</dbReference>
<proteinExistence type="predicted"/>
<name>A0A327KV53_9BRAD</name>
<dbReference type="AlphaFoldDB" id="A0A327KV53"/>
<feature type="region of interest" description="Disordered" evidence="1">
    <location>
        <begin position="341"/>
        <end position="373"/>
    </location>
</feature>
<evidence type="ECO:0000256" key="2">
    <source>
        <dbReference type="SAM" id="SignalP"/>
    </source>
</evidence>
<evidence type="ECO:0000256" key="1">
    <source>
        <dbReference type="SAM" id="MobiDB-lite"/>
    </source>
</evidence>
<organism evidence="4 5">
    <name type="scientific">Rhodoplanes roseus</name>
    <dbReference type="NCBI Taxonomy" id="29409"/>
    <lineage>
        <taxon>Bacteria</taxon>
        <taxon>Pseudomonadati</taxon>
        <taxon>Pseudomonadota</taxon>
        <taxon>Alphaproteobacteria</taxon>
        <taxon>Hyphomicrobiales</taxon>
        <taxon>Nitrobacteraceae</taxon>
        <taxon>Rhodoplanes</taxon>
    </lineage>
</organism>
<dbReference type="OrthoDB" id="9816009at2"/>
<dbReference type="InterPro" id="IPR052039">
    <property type="entry name" value="Caspase-related_regulators"/>
</dbReference>
<dbReference type="Proteomes" id="UP000249130">
    <property type="component" value="Unassembled WGS sequence"/>
</dbReference>
<dbReference type="InterPro" id="IPR001309">
    <property type="entry name" value="Pept_C14_p20"/>
</dbReference>
<gene>
    <name evidence="4" type="ORF">CH341_20560</name>
</gene>
<evidence type="ECO:0000313" key="5">
    <source>
        <dbReference type="Proteomes" id="UP000249130"/>
    </source>
</evidence>
<dbReference type="Pfam" id="PF00656">
    <property type="entry name" value="Peptidase_C14"/>
    <property type="match status" value="1"/>
</dbReference>
<dbReference type="SUPFAM" id="SSF52129">
    <property type="entry name" value="Caspase-like"/>
    <property type="match status" value="1"/>
</dbReference>
<comment type="caution">
    <text evidence="4">The sequence shown here is derived from an EMBL/GenBank/DDBJ whole genome shotgun (WGS) entry which is preliminary data.</text>
</comment>
<reference evidence="4 5" key="1">
    <citation type="submission" date="2017-07" db="EMBL/GenBank/DDBJ databases">
        <title>Draft Genome Sequences of Select Purple Nonsulfur Bacteria.</title>
        <authorList>
            <person name="Lasarre B."/>
            <person name="Mckinlay J.B."/>
        </authorList>
    </citation>
    <scope>NUCLEOTIDE SEQUENCE [LARGE SCALE GENOMIC DNA]</scope>
    <source>
        <strain evidence="4 5">DSM 5909</strain>
    </source>
</reference>
<evidence type="ECO:0000259" key="3">
    <source>
        <dbReference type="PROSITE" id="PS50208"/>
    </source>
</evidence>
<accession>A0A327KV53</accession>
<evidence type="ECO:0000313" key="4">
    <source>
        <dbReference type="EMBL" id="RAI41956.1"/>
    </source>
</evidence>
<dbReference type="SUPFAM" id="SSF49785">
    <property type="entry name" value="Galactose-binding domain-like"/>
    <property type="match status" value="1"/>
</dbReference>
<feature type="chain" id="PRO_5016372492" description="Caspase family p20 domain-containing protein" evidence="2">
    <location>
        <begin position="29"/>
        <end position="521"/>
    </location>
</feature>
<dbReference type="PANTHER" id="PTHR22576:SF37">
    <property type="entry name" value="MUCOSA-ASSOCIATED LYMPHOID TISSUE LYMPHOMA TRANSLOCATION PROTEIN 1"/>
    <property type="match status" value="1"/>
</dbReference>
<dbReference type="InterPro" id="IPR057561">
    <property type="entry name" value="NADase_transloc"/>
</dbReference>
<dbReference type="Gene3D" id="3.40.50.1460">
    <property type="match status" value="1"/>
</dbReference>
<dbReference type="NCBIfam" id="NF047619">
    <property type="entry name" value="NADase_discoid"/>
    <property type="match status" value="1"/>
</dbReference>
<feature type="signal peptide" evidence="2">
    <location>
        <begin position="1"/>
        <end position="28"/>
    </location>
</feature>
<dbReference type="Pfam" id="PF25302">
    <property type="entry name" value="NADase_transloc"/>
    <property type="match status" value="1"/>
</dbReference>
<feature type="domain" description="Caspase family p20" evidence="3">
    <location>
        <begin position="29"/>
        <end position="158"/>
    </location>
</feature>
<dbReference type="PANTHER" id="PTHR22576">
    <property type="entry name" value="MUCOSA ASSOCIATED LYMPHOID TISSUE LYMPHOMA TRANSLOCATION PROTEIN 1/PARACASPASE"/>
    <property type="match status" value="1"/>
</dbReference>
<dbReference type="PROSITE" id="PS50208">
    <property type="entry name" value="CASPASE_P20"/>
    <property type="match status" value="1"/>
</dbReference>